<keyword evidence="2 5" id="KW-0378">Hydrolase</keyword>
<comment type="caution">
    <text evidence="6">The sequence shown here is derived from an EMBL/GenBank/DDBJ whole genome shotgun (WGS) entry which is preliminary data.</text>
</comment>
<dbReference type="AlphaFoldDB" id="A0AAV9E346"/>
<reference evidence="6" key="2">
    <citation type="submission" date="2023-06" db="EMBL/GenBank/DDBJ databases">
        <authorList>
            <person name="Ma L."/>
            <person name="Liu K.-W."/>
            <person name="Li Z."/>
            <person name="Hsiao Y.-Y."/>
            <person name="Qi Y."/>
            <person name="Fu T."/>
            <person name="Tang G."/>
            <person name="Zhang D."/>
            <person name="Sun W.-H."/>
            <person name="Liu D.-K."/>
            <person name="Li Y."/>
            <person name="Chen G.-Z."/>
            <person name="Liu X.-D."/>
            <person name="Liao X.-Y."/>
            <person name="Jiang Y.-T."/>
            <person name="Yu X."/>
            <person name="Hao Y."/>
            <person name="Huang J."/>
            <person name="Zhao X.-W."/>
            <person name="Ke S."/>
            <person name="Chen Y.-Y."/>
            <person name="Wu W.-L."/>
            <person name="Hsu J.-L."/>
            <person name="Lin Y.-F."/>
            <person name="Huang M.-D."/>
            <person name="Li C.-Y."/>
            <person name="Huang L."/>
            <person name="Wang Z.-W."/>
            <person name="Zhao X."/>
            <person name="Zhong W.-Y."/>
            <person name="Peng D.-H."/>
            <person name="Ahmad S."/>
            <person name="Lan S."/>
            <person name="Zhang J.-S."/>
            <person name="Tsai W.-C."/>
            <person name="Van De Peer Y."/>
            <person name="Liu Z.-J."/>
        </authorList>
    </citation>
    <scope>NUCLEOTIDE SEQUENCE</scope>
    <source>
        <strain evidence="6">CP</strain>
        <tissue evidence="6">Leaves</tissue>
    </source>
</reference>
<gene>
    <name evidence="6" type="ORF">QJS10_CPA09g00122</name>
</gene>
<dbReference type="InterPro" id="IPR044965">
    <property type="entry name" value="Glyco_hydro_17_plant"/>
</dbReference>
<sequence>MKRCGMSKVRLFEPKPEVLQALRGSGLGVSLGIRNEDLSTLASSTDAARTWLTTNYYPYIPDLNVLYITAGNEVIPGSNAQYVVPALKNIQAVLAQDKKTGPILLPSPSTSLSSNPTRTGFMDGSLKYTNLFDAMYDAAVWAVEKAGGEGLNVYVSETGWPSGGNGAGTTPETAAAYVNNFYKLNMNGPGSPKRPNASPDAYVFALFNENQKPAGVEQNFGVFYPSMTSVYSNPWCPSG</sequence>
<dbReference type="SUPFAM" id="SSF51445">
    <property type="entry name" value="(Trans)glycosidases"/>
    <property type="match status" value="1"/>
</dbReference>
<dbReference type="InterPro" id="IPR017853">
    <property type="entry name" value="GH"/>
</dbReference>
<dbReference type="GO" id="GO:0005975">
    <property type="term" value="P:carbohydrate metabolic process"/>
    <property type="evidence" value="ECO:0007669"/>
    <property type="project" value="InterPro"/>
</dbReference>
<evidence type="ECO:0000256" key="4">
    <source>
        <dbReference type="RuleBase" id="RU004335"/>
    </source>
</evidence>
<dbReference type="EMBL" id="JAUJYO010000009">
    <property type="protein sequence ID" value="KAK1308061.1"/>
    <property type="molecule type" value="Genomic_DNA"/>
</dbReference>
<reference evidence="6" key="1">
    <citation type="journal article" date="2023" name="Nat. Commun.">
        <title>Diploid and tetraploid genomes of Acorus and the evolution of monocots.</title>
        <authorList>
            <person name="Ma L."/>
            <person name="Liu K.W."/>
            <person name="Li Z."/>
            <person name="Hsiao Y.Y."/>
            <person name="Qi Y."/>
            <person name="Fu T."/>
            <person name="Tang G.D."/>
            <person name="Zhang D."/>
            <person name="Sun W.H."/>
            <person name="Liu D.K."/>
            <person name="Li Y."/>
            <person name="Chen G.Z."/>
            <person name="Liu X.D."/>
            <person name="Liao X.Y."/>
            <person name="Jiang Y.T."/>
            <person name="Yu X."/>
            <person name="Hao Y."/>
            <person name="Huang J."/>
            <person name="Zhao X.W."/>
            <person name="Ke S."/>
            <person name="Chen Y.Y."/>
            <person name="Wu W.L."/>
            <person name="Hsu J.L."/>
            <person name="Lin Y.F."/>
            <person name="Huang M.D."/>
            <person name="Li C.Y."/>
            <person name="Huang L."/>
            <person name="Wang Z.W."/>
            <person name="Zhao X."/>
            <person name="Zhong W.Y."/>
            <person name="Peng D.H."/>
            <person name="Ahmad S."/>
            <person name="Lan S."/>
            <person name="Zhang J.S."/>
            <person name="Tsai W.C."/>
            <person name="Van de Peer Y."/>
            <person name="Liu Z.J."/>
        </authorList>
    </citation>
    <scope>NUCLEOTIDE SEQUENCE</scope>
    <source>
        <strain evidence="6">CP</strain>
    </source>
</reference>
<dbReference type="PROSITE" id="PS00587">
    <property type="entry name" value="GLYCOSYL_HYDROL_F17"/>
    <property type="match status" value="1"/>
</dbReference>
<dbReference type="InterPro" id="IPR000490">
    <property type="entry name" value="Glyco_hydro_17"/>
</dbReference>
<dbReference type="GO" id="GO:0004553">
    <property type="term" value="F:hydrolase activity, hydrolyzing O-glycosyl compounds"/>
    <property type="evidence" value="ECO:0007669"/>
    <property type="project" value="InterPro"/>
</dbReference>
<keyword evidence="3 5" id="KW-0326">Glycosidase</keyword>
<evidence type="ECO:0000313" key="6">
    <source>
        <dbReference type="EMBL" id="KAK1308061.1"/>
    </source>
</evidence>
<evidence type="ECO:0008006" key="8">
    <source>
        <dbReference type="Google" id="ProtNLM"/>
    </source>
</evidence>
<proteinExistence type="inferred from homology"/>
<name>A0AAV9E346_ACOCL</name>
<dbReference type="Pfam" id="PF00332">
    <property type="entry name" value="Glyco_hydro_17"/>
    <property type="match status" value="2"/>
</dbReference>
<evidence type="ECO:0000256" key="1">
    <source>
        <dbReference type="ARBA" id="ARBA00008773"/>
    </source>
</evidence>
<dbReference type="PANTHER" id="PTHR32227">
    <property type="entry name" value="GLUCAN ENDO-1,3-BETA-GLUCOSIDASE BG1-RELATED-RELATED"/>
    <property type="match status" value="1"/>
</dbReference>
<protein>
    <recommendedName>
        <fullName evidence="8">Glucan endo-1,3-beta-D-glucosidase</fullName>
    </recommendedName>
</protein>
<evidence type="ECO:0000256" key="2">
    <source>
        <dbReference type="ARBA" id="ARBA00022801"/>
    </source>
</evidence>
<evidence type="ECO:0000256" key="5">
    <source>
        <dbReference type="RuleBase" id="RU004336"/>
    </source>
</evidence>
<accession>A0AAV9E346</accession>
<evidence type="ECO:0000313" key="7">
    <source>
        <dbReference type="Proteomes" id="UP001180020"/>
    </source>
</evidence>
<organism evidence="6 7">
    <name type="scientific">Acorus calamus</name>
    <name type="common">Sweet flag</name>
    <dbReference type="NCBI Taxonomy" id="4465"/>
    <lineage>
        <taxon>Eukaryota</taxon>
        <taxon>Viridiplantae</taxon>
        <taxon>Streptophyta</taxon>
        <taxon>Embryophyta</taxon>
        <taxon>Tracheophyta</taxon>
        <taxon>Spermatophyta</taxon>
        <taxon>Magnoliopsida</taxon>
        <taxon>Liliopsida</taxon>
        <taxon>Acoraceae</taxon>
        <taxon>Acorus</taxon>
    </lineage>
</organism>
<evidence type="ECO:0000256" key="3">
    <source>
        <dbReference type="ARBA" id="ARBA00023295"/>
    </source>
</evidence>
<dbReference type="Gene3D" id="3.20.20.80">
    <property type="entry name" value="Glycosidases"/>
    <property type="match status" value="2"/>
</dbReference>
<dbReference type="Proteomes" id="UP001180020">
    <property type="component" value="Unassembled WGS sequence"/>
</dbReference>
<keyword evidence="7" id="KW-1185">Reference proteome</keyword>
<comment type="similarity">
    <text evidence="1 4">Belongs to the glycosyl hydrolase 17 family.</text>
</comment>